<dbReference type="AlphaFoldDB" id="A0A8H7A418"/>
<organism evidence="2 3">
    <name type="scientific">Pleurotus ostreatus</name>
    <name type="common">Oyster mushroom</name>
    <name type="synonym">White-rot fungus</name>
    <dbReference type="NCBI Taxonomy" id="5322"/>
    <lineage>
        <taxon>Eukaryota</taxon>
        <taxon>Fungi</taxon>
        <taxon>Dikarya</taxon>
        <taxon>Basidiomycota</taxon>
        <taxon>Agaricomycotina</taxon>
        <taxon>Agaricomycetes</taxon>
        <taxon>Agaricomycetidae</taxon>
        <taxon>Agaricales</taxon>
        <taxon>Pleurotineae</taxon>
        <taxon>Pleurotaceae</taxon>
        <taxon>Pleurotus</taxon>
    </lineage>
</organism>
<dbReference type="GeneID" id="59370206"/>
<keyword evidence="3" id="KW-1185">Reference proteome</keyword>
<dbReference type="SUPFAM" id="SSF53474">
    <property type="entry name" value="alpha/beta-Hydrolases"/>
    <property type="match status" value="1"/>
</dbReference>
<dbReference type="VEuPathDB" id="FungiDB:PC9H_000365"/>
<gene>
    <name evidence="2" type="ORF">PC9H_000365</name>
</gene>
<dbReference type="Gene3D" id="3.40.50.1820">
    <property type="entry name" value="alpha/beta hydrolase"/>
    <property type="match status" value="1"/>
</dbReference>
<dbReference type="OrthoDB" id="437457at2759"/>
<proteinExistence type="predicted"/>
<dbReference type="GO" id="GO:0016787">
    <property type="term" value="F:hydrolase activity"/>
    <property type="evidence" value="ECO:0007669"/>
    <property type="project" value="InterPro"/>
</dbReference>
<evidence type="ECO:0000313" key="3">
    <source>
        <dbReference type="Proteomes" id="UP000623687"/>
    </source>
</evidence>
<dbReference type="InterPro" id="IPR029058">
    <property type="entry name" value="AB_hydrolase_fold"/>
</dbReference>
<reference evidence="2" key="1">
    <citation type="submission" date="2019-07" db="EMBL/GenBank/DDBJ databases">
        <authorList>
            <person name="Palmer J.M."/>
        </authorList>
    </citation>
    <scope>NUCLEOTIDE SEQUENCE</scope>
    <source>
        <strain evidence="2">PC9</strain>
    </source>
</reference>
<feature type="domain" description="Phospholipase/carboxylesterase/thioesterase" evidence="1">
    <location>
        <begin position="48"/>
        <end position="154"/>
    </location>
</feature>
<name>A0A8H7A418_PLEOS</name>
<sequence>MAFVEETIHVSVKDTSSPLSDKVRKPPPEESAIPVPFSYTPSDDGIDENLLIFLHGLGDTHKPFSKLGRQLKLPQTATLSIRAPEKIPFLYEEAYQWYTSFDGFGELIERPDPTPAMSLISAVIKHFVRDCEWTMNRIHLFGFGQGGSVAVQYAIHHWNDLLLQQQTADLKLAVNVPTSSNTNTPSGPSVDTRKGSPVAIISSNSLASVVSVSGPLLSYPTLSQKCPTPVAISYRLPPAEEALTQSQLTEFKKAFTRVEEVKLSDKRGGMPASRGEWEGIMKFWSDVLERRRGEGLFEVMSGTPK</sequence>
<accession>A0A8H7A418</accession>
<evidence type="ECO:0000313" key="2">
    <source>
        <dbReference type="EMBL" id="KAF7440024.1"/>
    </source>
</evidence>
<dbReference type="Pfam" id="PF02230">
    <property type="entry name" value="Abhydrolase_2"/>
    <property type="match status" value="1"/>
</dbReference>
<dbReference type="RefSeq" id="XP_036635868.1">
    <property type="nucleotide sequence ID" value="XM_036770023.1"/>
</dbReference>
<protein>
    <recommendedName>
        <fullName evidence="1">Phospholipase/carboxylesterase/thioesterase domain-containing protein</fullName>
    </recommendedName>
</protein>
<evidence type="ECO:0000259" key="1">
    <source>
        <dbReference type="Pfam" id="PF02230"/>
    </source>
</evidence>
<comment type="caution">
    <text evidence="2">The sequence shown here is derived from an EMBL/GenBank/DDBJ whole genome shotgun (WGS) entry which is preliminary data.</text>
</comment>
<dbReference type="Proteomes" id="UP000623687">
    <property type="component" value="Unassembled WGS sequence"/>
</dbReference>
<dbReference type="InterPro" id="IPR003140">
    <property type="entry name" value="PLipase/COase/thioEstase"/>
</dbReference>
<dbReference type="EMBL" id="JACETU010000001">
    <property type="protein sequence ID" value="KAF7440024.1"/>
    <property type="molecule type" value="Genomic_DNA"/>
</dbReference>